<dbReference type="Pfam" id="PF00528">
    <property type="entry name" value="BPD_transp_1"/>
    <property type="match status" value="1"/>
</dbReference>
<keyword evidence="6 7" id="KW-0472">Membrane</keyword>
<name>A0ABV1KSQ6_9BACL</name>
<dbReference type="InterPro" id="IPR000515">
    <property type="entry name" value="MetI-like"/>
</dbReference>
<feature type="transmembrane region" description="Helical" evidence="7">
    <location>
        <begin position="12"/>
        <end position="31"/>
    </location>
</feature>
<evidence type="ECO:0000313" key="9">
    <source>
        <dbReference type="EMBL" id="MEQ4482576.1"/>
    </source>
</evidence>
<dbReference type="PANTHER" id="PTHR43744">
    <property type="entry name" value="ABC TRANSPORTER PERMEASE PROTEIN MG189-RELATED-RELATED"/>
    <property type="match status" value="1"/>
</dbReference>
<feature type="transmembrane region" description="Helical" evidence="7">
    <location>
        <begin position="106"/>
        <end position="128"/>
    </location>
</feature>
<feature type="transmembrane region" description="Helical" evidence="7">
    <location>
        <begin position="241"/>
        <end position="262"/>
    </location>
</feature>
<evidence type="ECO:0000256" key="3">
    <source>
        <dbReference type="ARBA" id="ARBA00022475"/>
    </source>
</evidence>
<sequence>MRSLEGLKKTQMYVFLTIVALFTAGPFILVLNTSLRTTKEVIKNGPLALPSAWAWNNYVHIWKVGNFSTYFKNSVIVTLIVVVVSLVISIMAAYAFAYLKFIGKEMLFLLIVLGLIIPIELIIIPLFFNLKSISLLNTRWAIIMPQIALSVPFTVFLFRGFMKDISASLLESARMDGSTEFKNLIYIIMPLMTPVVVAAAIFAVLGTWNNFMLPTILIRNQDLLTLPVGLNYFRTKFTMDYSMVATSAIISAIPTILTYILFQRKIITGLTMGALKE</sequence>
<dbReference type="Proteomes" id="UP001493487">
    <property type="component" value="Unassembled WGS sequence"/>
</dbReference>
<dbReference type="Gene3D" id="1.10.3720.10">
    <property type="entry name" value="MetI-like"/>
    <property type="match status" value="1"/>
</dbReference>
<keyword evidence="10" id="KW-1185">Reference proteome</keyword>
<dbReference type="RefSeq" id="WP_232184683.1">
    <property type="nucleotide sequence ID" value="NZ_JAIOAP010000003.1"/>
</dbReference>
<protein>
    <submittedName>
        <fullName evidence="9">Carbohydrate ABC transporter permease</fullName>
    </submittedName>
</protein>
<gene>
    <name evidence="9" type="ORF">QJS35_09235</name>
</gene>
<evidence type="ECO:0000256" key="2">
    <source>
        <dbReference type="ARBA" id="ARBA00022448"/>
    </source>
</evidence>
<dbReference type="SUPFAM" id="SSF161098">
    <property type="entry name" value="MetI-like"/>
    <property type="match status" value="1"/>
</dbReference>
<comment type="subcellular location">
    <subcellularLocation>
        <location evidence="1 7">Cell membrane</location>
        <topology evidence="1 7">Multi-pass membrane protein</topology>
    </subcellularLocation>
</comment>
<feature type="transmembrane region" description="Helical" evidence="7">
    <location>
        <begin position="75"/>
        <end position="99"/>
    </location>
</feature>
<evidence type="ECO:0000256" key="6">
    <source>
        <dbReference type="ARBA" id="ARBA00023136"/>
    </source>
</evidence>
<evidence type="ECO:0000313" key="10">
    <source>
        <dbReference type="Proteomes" id="UP001493487"/>
    </source>
</evidence>
<evidence type="ECO:0000256" key="4">
    <source>
        <dbReference type="ARBA" id="ARBA00022692"/>
    </source>
</evidence>
<feature type="transmembrane region" description="Helical" evidence="7">
    <location>
        <begin position="183"/>
        <end position="205"/>
    </location>
</feature>
<keyword evidence="5 7" id="KW-1133">Transmembrane helix</keyword>
<evidence type="ECO:0000256" key="5">
    <source>
        <dbReference type="ARBA" id="ARBA00022989"/>
    </source>
</evidence>
<organism evidence="9 10">
    <name type="scientific">Cohnella silvisoli</name>
    <dbReference type="NCBI Taxonomy" id="2873699"/>
    <lineage>
        <taxon>Bacteria</taxon>
        <taxon>Bacillati</taxon>
        <taxon>Bacillota</taxon>
        <taxon>Bacilli</taxon>
        <taxon>Bacillales</taxon>
        <taxon>Paenibacillaceae</taxon>
        <taxon>Cohnella</taxon>
    </lineage>
</organism>
<keyword evidence="4 7" id="KW-0812">Transmembrane</keyword>
<dbReference type="EMBL" id="JASKHM010000004">
    <property type="protein sequence ID" value="MEQ4482576.1"/>
    <property type="molecule type" value="Genomic_DNA"/>
</dbReference>
<reference evidence="9 10" key="1">
    <citation type="journal article" date="2023" name="Genome Announc.">
        <title>Pan-Genome Analyses of the Genus Cohnella and Proposal of the Novel Species Cohnella silvisoli sp. nov., Isolated from Forest Soil.</title>
        <authorList>
            <person name="Wang C."/>
            <person name="Mao L."/>
            <person name="Bao G."/>
            <person name="Zhu H."/>
        </authorList>
    </citation>
    <scope>NUCLEOTIDE SEQUENCE [LARGE SCALE GENOMIC DNA]</scope>
    <source>
        <strain evidence="9 10">NL03-T5-1</strain>
    </source>
</reference>
<dbReference type="PROSITE" id="PS50928">
    <property type="entry name" value="ABC_TM1"/>
    <property type="match status" value="1"/>
</dbReference>
<comment type="similarity">
    <text evidence="7">Belongs to the binding-protein-dependent transport system permease family.</text>
</comment>
<keyword evidence="3" id="KW-1003">Cell membrane</keyword>
<evidence type="ECO:0000256" key="7">
    <source>
        <dbReference type="RuleBase" id="RU363032"/>
    </source>
</evidence>
<evidence type="ECO:0000259" key="8">
    <source>
        <dbReference type="PROSITE" id="PS50928"/>
    </source>
</evidence>
<dbReference type="CDD" id="cd06261">
    <property type="entry name" value="TM_PBP2"/>
    <property type="match status" value="1"/>
</dbReference>
<feature type="domain" description="ABC transmembrane type-1" evidence="8">
    <location>
        <begin position="71"/>
        <end position="262"/>
    </location>
</feature>
<accession>A0ABV1KSQ6</accession>
<comment type="caution">
    <text evidence="9">The sequence shown here is derived from an EMBL/GenBank/DDBJ whole genome shotgun (WGS) entry which is preliminary data.</text>
</comment>
<feature type="transmembrane region" description="Helical" evidence="7">
    <location>
        <begin position="140"/>
        <end position="162"/>
    </location>
</feature>
<evidence type="ECO:0000256" key="1">
    <source>
        <dbReference type="ARBA" id="ARBA00004651"/>
    </source>
</evidence>
<dbReference type="PANTHER" id="PTHR43744:SF12">
    <property type="entry name" value="ABC TRANSPORTER PERMEASE PROTEIN MG189-RELATED"/>
    <property type="match status" value="1"/>
</dbReference>
<proteinExistence type="inferred from homology"/>
<keyword evidence="2 7" id="KW-0813">Transport</keyword>
<dbReference type="InterPro" id="IPR035906">
    <property type="entry name" value="MetI-like_sf"/>
</dbReference>